<organism evidence="2 3">
    <name type="scientific">Morganella psychrotolerans</name>
    <dbReference type="NCBI Taxonomy" id="368603"/>
    <lineage>
        <taxon>Bacteria</taxon>
        <taxon>Pseudomonadati</taxon>
        <taxon>Pseudomonadota</taxon>
        <taxon>Gammaproteobacteria</taxon>
        <taxon>Enterobacterales</taxon>
        <taxon>Morganellaceae</taxon>
        <taxon>Morganella</taxon>
    </lineage>
</organism>
<accession>A0A1B8HJP8</accession>
<dbReference type="RefSeq" id="WP_067402137.1">
    <property type="nucleotide sequence ID" value="NZ_LZEY01000022.1"/>
</dbReference>
<reference evidence="3" key="1">
    <citation type="submission" date="2016-06" db="EMBL/GenBank/DDBJ databases">
        <authorList>
            <person name="Butler K."/>
        </authorList>
    </citation>
    <scope>NUCLEOTIDE SEQUENCE [LARGE SCALE GENOMIC DNA]</scope>
    <source>
        <strain evidence="3">GCSL-Mp20</strain>
    </source>
</reference>
<dbReference type="InterPro" id="IPR051218">
    <property type="entry name" value="Sec_MonoDiacylglyc_Lipase"/>
</dbReference>
<sequence length="610" mass="70730">MPYHDGYCVDCNKRKVWIEIVLVDELNQPVAGMPYTLKIYNGEKRTGVTDVNGFIREENLPPTGGGFSVDAQSLADEMEKRPLRTNRHSLASRAMYDARQRSDLYRYVTIGRLCDSIPKIENWEEPEPPAYHFQSKNPKGIFVNFDNRRLVFEICPFRAWSFLLHHQKEYSIVNACNLSILSVLAYASLKANDAEKPNESNYQGSIEEVFLNQFFDLSKIPTKFEGNNFTPVVYDVPFSERYTVIEFIDSDKDLDSQMFFIANKKEMVISWRGTAGMSDIKTDATFKPVKLDSDMGVSGYVHSGFYQAFKVINKKYLLRKKHGKQSDQNILEYMISLCKDRKLFIAGHSLGGCLALLTAIKMRKNKPVLYTIGMPRVLTLSVGKQLDDIIHHRHVNQDDVVPGLPFEQNMNNGLFANDHDFAGYSYEIMFIMMRLNPQIIISRKLMLSLKNKDDIYIHHGNPTHFYEKTIVRYTYNFYENGIPNNVTEKLYLVSELLPDNQHKKKYFELYRIPRNSATNPFGALDHSSVKYTDFIIKRLTFLLKNNKISDSAYEIRMEFERQKANYRSTYNENQYLFDLDLMISDTLLPTLLTPEGITALKRYKNETKNN</sequence>
<dbReference type="Proteomes" id="UP000092377">
    <property type="component" value="Unassembled WGS sequence"/>
</dbReference>
<comment type="caution">
    <text evidence="2">The sequence shown here is derived from an EMBL/GenBank/DDBJ whole genome shotgun (WGS) entry which is preliminary data.</text>
</comment>
<gene>
    <name evidence="2" type="ORF">AYY18_19585</name>
</gene>
<dbReference type="AlphaFoldDB" id="A0A1B8HJP8"/>
<dbReference type="PANTHER" id="PTHR45856">
    <property type="entry name" value="ALPHA/BETA-HYDROLASES SUPERFAMILY PROTEIN"/>
    <property type="match status" value="1"/>
</dbReference>
<name>A0A1B8HJP8_9GAMM</name>
<dbReference type="Pfam" id="PF01764">
    <property type="entry name" value="Lipase_3"/>
    <property type="match status" value="1"/>
</dbReference>
<dbReference type="InterPro" id="IPR029058">
    <property type="entry name" value="AB_hydrolase_fold"/>
</dbReference>
<dbReference type="Gene3D" id="3.40.50.1820">
    <property type="entry name" value="alpha/beta hydrolase"/>
    <property type="match status" value="1"/>
</dbReference>
<evidence type="ECO:0000313" key="2">
    <source>
        <dbReference type="EMBL" id="OBU09380.1"/>
    </source>
</evidence>
<feature type="domain" description="Fungal lipase-type" evidence="1">
    <location>
        <begin position="268"/>
        <end position="408"/>
    </location>
</feature>
<keyword evidence="3" id="KW-1185">Reference proteome</keyword>
<evidence type="ECO:0000313" key="3">
    <source>
        <dbReference type="Proteomes" id="UP000092377"/>
    </source>
</evidence>
<proteinExistence type="predicted"/>
<dbReference type="GO" id="GO:0006629">
    <property type="term" value="P:lipid metabolic process"/>
    <property type="evidence" value="ECO:0007669"/>
    <property type="project" value="InterPro"/>
</dbReference>
<evidence type="ECO:0000259" key="1">
    <source>
        <dbReference type="Pfam" id="PF01764"/>
    </source>
</evidence>
<protein>
    <submittedName>
        <fullName evidence="2">Lipase</fullName>
    </submittedName>
</protein>
<dbReference type="SUPFAM" id="SSF53474">
    <property type="entry name" value="alpha/beta-Hydrolases"/>
    <property type="match status" value="1"/>
</dbReference>
<dbReference type="CDD" id="cd00519">
    <property type="entry name" value="Lipase_3"/>
    <property type="match status" value="1"/>
</dbReference>
<dbReference type="PANTHER" id="PTHR45856:SF24">
    <property type="entry name" value="FUNGAL LIPASE-LIKE DOMAIN-CONTAINING PROTEIN"/>
    <property type="match status" value="1"/>
</dbReference>
<dbReference type="InterPro" id="IPR002921">
    <property type="entry name" value="Fungal_lipase-type"/>
</dbReference>
<dbReference type="OrthoDB" id="5562330at2"/>
<dbReference type="EMBL" id="LZEY01000022">
    <property type="protein sequence ID" value="OBU09380.1"/>
    <property type="molecule type" value="Genomic_DNA"/>
</dbReference>